<evidence type="ECO:0000259" key="6">
    <source>
        <dbReference type="Pfam" id="PF02465"/>
    </source>
</evidence>
<dbReference type="PANTHER" id="PTHR30288:SF0">
    <property type="entry name" value="FLAGELLAR HOOK-ASSOCIATED PROTEIN 2"/>
    <property type="match status" value="1"/>
</dbReference>
<evidence type="ECO:0000256" key="4">
    <source>
        <dbReference type="ARBA" id="ARBA00023143"/>
    </source>
</evidence>
<comment type="subcellular location">
    <subcellularLocation>
        <location evidence="5">Secreted</location>
    </subcellularLocation>
    <subcellularLocation>
        <location evidence="5">Bacterial flagellum</location>
    </subcellularLocation>
</comment>
<evidence type="ECO:0000313" key="8">
    <source>
        <dbReference type="EMBL" id="MCS0597028.1"/>
    </source>
</evidence>
<name>A0ABT2ALD6_9BURK</name>
<organism evidence="8 9">
    <name type="scientific">Massilia agri</name>
    <dbReference type="NCBI Taxonomy" id="1886785"/>
    <lineage>
        <taxon>Bacteria</taxon>
        <taxon>Pseudomonadati</taxon>
        <taxon>Pseudomonadota</taxon>
        <taxon>Betaproteobacteria</taxon>
        <taxon>Burkholderiales</taxon>
        <taxon>Oxalobacteraceae</taxon>
        <taxon>Telluria group</taxon>
        <taxon>Massilia</taxon>
    </lineage>
</organism>
<proteinExistence type="inferred from homology"/>
<gene>
    <name evidence="8" type="primary">fliD</name>
    <name evidence="8" type="ORF">NX780_11800</name>
</gene>
<evidence type="ECO:0000256" key="2">
    <source>
        <dbReference type="ARBA" id="ARBA00011255"/>
    </source>
</evidence>
<comment type="similarity">
    <text evidence="1 5">Belongs to the FliD family.</text>
</comment>
<evidence type="ECO:0000256" key="5">
    <source>
        <dbReference type="RuleBase" id="RU362066"/>
    </source>
</evidence>
<evidence type="ECO:0000313" key="9">
    <source>
        <dbReference type="Proteomes" id="UP001206572"/>
    </source>
</evidence>
<evidence type="ECO:0000259" key="7">
    <source>
        <dbReference type="Pfam" id="PF07195"/>
    </source>
</evidence>
<keyword evidence="8" id="KW-0282">Flagellum</keyword>
<keyword evidence="8" id="KW-0966">Cell projection</keyword>
<comment type="subunit">
    <text evidence="2 5">Homopentamer.</text>
</comment>
<dbReference type="EMBL" id="JANUHA010000007">
    <property type="protein sequence ID" value="MCS0597028.1"/>
    <property type="molecule type" value="Genomic_DNA"/>
</dbReference>
<evidence type="ECO:0000256" key="1">
    <source>
        <dbReference type="ARBA" id="ARBA00009764"/>
    </source>
</evidence>
<keyword evidence="4 5" id="KW-0975">Bacterial flagellum</keyword>
<dbReference type="RefSeq" id="WP_258828058.1">
    <property type="nucleotide sequence ID" value="NZ_JANUHA010000007.1"/>
</dbReference>
<evidence type="ECO:0000256" key="3">
    <source>
        <dbReference type="ARBA" id="ARBA00023054"/>
    </source>
</evidence>
<dbReference type="PANTHER" id="PTHR30288">
    <property type="entry name" value="FLAGELLAR CAP/ASSEMBLY PROTEIN FLID"/>
    <property type="match status" value="1"/>
</dbReference>
<sequence>MAINSPTYDPVSTATALAEKYVSGQQEVLKARSTRANATEKALTDLNSALNTFQNALASMAAPNKTLYAQSAVLGDTSIGTATATAKAAAGSYAFYVQSLAAAGQVSYSNLTEDSGVSGILKVNVGGTTINVDLAAANTDGGATPLTPREIAAAINADSENASLVSASVITTAPGKYELVLTAKQSGATNGVTIDASGLTGSSLTGKTANVLVQESDAVIRIGSATGPEIRQSSNVFTGIDGVTVTFNKVTTAPVTLTVGPDSSATSANVQGFIDAYNKLKSVLDAMLAPANASKGTAAGAFAGDAGVASLRDRLVSLLRQGSGDSLANYGIIANRQGTLSLDTTRLNKALALDPNGLDNLIGKATTGSPTGIAGAIDTYVKGWTSGIKGQIKTRQEANSRLQTELSSRQDLIDQQYDAAYRRYLMQFSRLQEIQSQMSSNSSLFDALFSNDKD</sequence>
<comment type="function">
    <text evidence="5">Required for morphogenesis and for the elongation of the flagellar filament by facilitating polymerization of the flagellin monomers at the tip of growing filament. Forms a capping structure, which prevents flagellin subunits (transported through the central channel of the flagellum) from leaking out without polymerization at the distal end.</text>
</comment>
<accession>A0ABT2ALD6</accession>
<feature type="domain" description="Flagellar hook-associated protein 2 N-terminal" evidence="6">
    <location>
        <begin position="12"/>
        <end position="103"/>
    </location>
</feature>
<protein>
    <recommendedName>
        <fullName evidence="5">Flagellar hook-associated protein 2</fullName>
        <shortName evidence="5">HAP2</shortName>
    </recommendedName>
    <alternativeName>
        <fullName evidence="5">Flagellar cap protein</fullName>
    </alternativeName>
</protein>
<reference evidence="8 9" key="1">
    <citation type="submission" date="2022-08" db="EMBL/GenBank/DDBJ databases">
        <title>Reclassification of Massilia species as members of the genera Telluria, Duganella, Pseudoduganella, Mokoshia gen. nov. and Zemynaea gen. nov. using orthogonal and non-orthogonal genome-based approaches.</title>
        <authorList>
            <person name="Bowman J.P."/>
        </authorList>
    </citation>
    <scope>NUCLEOTIDE SEQUENCE [LARGE SCALE GENOMIC DNA]</scope>
    <source>
        <strain evidence="8 9">JCM 31661</strain>
    </source>
</reference>
<dbReference type="Pfam" id="PF02465">
    <property type="entry name" value="FliD_N"/>
    <property type="match status" value="1"/>
</dbReference>
<feature type="domain" description="Flagellar hook-associated protein 2 C-terminal" evidence="7">
    <location>
        <begin position="228"/>
        <end position="439"/>
    </location>
</feature>
<dbReference type="InterPro" id="IPR040026">
    <property type="entry name" value="FliD"/>
</dbReference>
<comment type="caution">
    <text evidence="8">The sequence shown here is derived from an EMBL/GenBank/DDBJ whole genome shotgun (WGS) entry which is preliminary data.</text>
</comment>
<dbReference type="InterPro" id="IPR003481">
    <property type="entry name" value="FliD_N"/>
</dbReference>
<keyword evidence="5" id="KW-0964">Secreted</keyword>
<dbReference type="Pfam" id="PF07195">
    <property type="entry name" value="FliD_C"/>
    <property type="match status" value="1"/>
</dbReference>
<dbReference type="InterPro" id="IPR010809">
    <property type="entry name" value="FliD_C"/>
</dbReference>
<keyword evidence="3" id="KW-0175">Coiled coil</keyword>
<keyword evidence="9" id="KW-1185">Reference proteome</keyword>
<keyword evidence="8" id="KW-0969">Cilium</keyword>
<dbReference type="Proteomes" id="UP001206572">
    <property type="component" value="Unassembled WGS sequence"/>
</dbReference>